<dbReference type="AlphaFoldDB" id="I3S0X0"/>
<dbReference type="KEGG" id="lja:130741374"/>
<dbReference type="RefSeq" id="XP_057450235.1">
    <property type="nucleotide sequence ID" value="XM_057594252.1"/>
</dbReference>
<sequence length="100" mass="11176">MESGNLLLMNVVKSKQTMCVIQKQVNGFMHFQSFSPRKQHLNLQKRSIDVTSTVAGPFFIANVPPSVEVLLSPLTGSLLKLVCFGLWNLFIEVSLEDLLI</sequence>
<dbReference type="EMBL" id="BT134117">
    <property type="protein sequence ID" value="AFK33912.1"/>
    <property type="molecule type" value="mRNA"/>
</dbReference>
<organism evidence="1">
    <name type="scientific">Lotus japonicus</name>
    <name type="common">Lotus corniculatus var. japonicus</name>
    <dbReference type="NCBI Taxonomy" id="34305"/>
    <lineage>
        <taxon>Eukaryota</taxon>
        <taxon>Viridiplantae</taxon>
        <taxon>Streptophyta</taxon>
        <taxon>Embryophyta</taxon>
        <taxon>Tracheophyta</taxon>
        <taxon>Spermatophyta</taxon>
        <taxon>Magnoliopsida</taxon>
        <taxon>eudicotyledons</taxon>
        <taxon>Gunneridae</taxon>
        <taxon>Pentapetalae</taxon>
        <taxon>rosids</taxon>
        <taxon>fabids</taxon>
        <taxon>Fabales</taxon>
        <taxon>Fabaceae</taxon>
        <taxon>Papilionoideae</taxon>
        <taxon>50 kb inversion clade</taxon>
        <taxon>NPAAA clade</taxon>
        <taxon>Hologalegina</taxon>
        <taxon>robinioid clade</taxon>
        <taxon>Loteae</taxon>
        <taxon>Lotus</taxon>
    </lineage>
</organism>
<protein>
    <submittedName>
        <fullName evidence="1">Uncharacterized protein</fullName>
    </submittedName>
</protein>
<name>I3S0X0_LOTJA</name>
<dbReference type="RefSeq" id="XP_057450234.1">
    <property type="nucleotide sequence ID" value="XM_057594251.1"/>
</dbReference>
<dbReference type="GeneID" id="130741374"/>
<evidence type="ECO:0000313" key="1">
    <source>
        <dbReference type="EMBL" id="AFK33912.1"/>
    </source>
</evidence>
<dbReference type="RefSeq" id="XP_057450236.1">
    <property type="nucleotide sequence ID" value="XM_057594253.1"/>
</dbReference>
<reference evidence="1" key="1">
    <citation type="submission" date="2012-05" db="EMBL/GenBank/DDBJ databases">
        <authorList>
            <person name="Krishnakumar V."/>
            <person name="Cheung F."/>
            <person name="Xiao Y."/>
            <person name="Chan A."/>
            <person name="Moskal W.A."/>
            <person name="Town C.D."/>
        </authorList>
    </citation>
    <scope>NUCLEOTIDE SEQUENCE</scope>
</reference>
<accession>I3S0X0</accession>
<proteinExistence type="evidence at transcript level"/>